<dbReference type="InterPro" id="IPR029056">
    <property type="entry name" value="Ribokinase-like"/>
</dbReference>
<reference evidence="5 6" key="1">
    <citation type="submission" date="2023-04" db="EMBL/GenBank/DDBJ databases">
        <title>Draft genome sequence of Saccharopolyspora sp. TS4A08 isolated from sweet potato rhizospheric soil.</title>
        <authorList>
            <person name="Suksaard P."/>
            <person name="Duangmal K."/>
        </authorList>
    </citation>
    <scope>NUCLEOTIDE SEQUENCE [LARGE SCALE GENOMIC DNA]</scope>
    <source>
        <strain evidence="5 6">TS4A08</strain>
    </source>
</reference>
<comment type="caution">
    <text evidence="5">The sequence shown here is derived from an EMBL/GenBank/DDBJ whole genome shotgun (WGS) entry which is preliminary data.</text>
</comment>
<accession>A0ABT6PKE8</accession>
<dbReference type="Proteomes" id="UP001237595">
    <property type="component" value="Unassembled WGS sequence"/>
</dbReference>
<dbReference type="CDD" id="cd01166">
    <property type="entry name" value="KdgK"/>
    <property type="match status" value="1"/>
</dbReference>
<proteinExistence type="inferred from homology"/>
<dbReference type="Pfam" id="PF00294">
    <property type="entry name" value="PfkB"/>
    <property type="match status" value="1"/>
</dbReference>
<dbReference type="InterPro" id="IPR052700">
    <property type="entry name" value="Carb_kinase_PfkB-like"/>
</dbReference>
<dbReference type="InterPro" id="IPR011611">
    <property type="entry name" value="PfkB_dom"/>
</dbReference>
<dbReference type="SUPFAM" id="SSF53613">
    <property type="entry name" value="Ribokinase-like"/>
    <property type="match status" value="1"/>
</dbReference>
<comment type="similarity">
    <text evidence="1">Belongs to the carbohydrate kinase PfkB family.</text>
</comment>
<keyword evidence="3 5" id="KW-0418">Kinase</keyword>
<evidence type="ECO:0000256" key="2">
    <source>
        <dbReference type="ARBA" id="ARBA00022679"/>
    </source>
</evidence>
<dbReference type="Gene3D" id="3.40.1190.20">
    <property type="match status" value="1"/>
</dbReference>
<organism evidence="5 6">
    <name type="scientific">Saccharopolyspora ipomoeae</name>
    <dbReference type="NCBI Taxonomy" id="3042027"/>
    <lineage>
        <taxon>Bacteria</taxon>
        <taxon>Bacillati</taxon>
        <taxon>Actinomycetota</taxon>
        <taxon>Actinomycetes</taxon>
        <taxon>Pseudonocardiales</taxon>
        <taxon>Pseudonocardiaceae</taxon>
        <taxon>Saccharopolyspora</taxon>
    </lineage>
</organism>
<feature type="domain" description="Carbohydrate kinase PfkB" evidence="4">
    <location>
        <begin position="8"/>
        <end position="295"/>
    </location>
</feature>
<evidence type="ECO:0000256" key="1">
    <source>
        <dbReference type="ARBA" id="ARBA00010688"/>
    </source>
</evidence>
<keyword evidence="6" id="KW-1185">Reference proteome</keyword>
<evidence type="ECO:0000313" key="5">
    <source>
        <dbReference type="EMBL" id="MDI2028467.1"/>
    </source>
</evidence>
<gene>
    <name evidence="5" type="ORF">QFW96_07585</name>
</gene>
<protein>
    <submittedName>
        <fullName evidence="5">Sugar kinase</fullName>
    </submittedName>
</protein>
<keyword evidence="2" id="KW-0808">Transferase</keyword>
<evidence type="ECO:0000259" key="4">
    <source>
        <dbReference type="Pfam" id="PF00294"/>
    </source>
</evidence>
<dbReference type="EMBL" id="JASAOF010000003">
    <property type="protein sequence ID" value="MDI2028467.1"/>
    <property type="molecule type" value="Genomic_DNA"/>
</dbReference>
<dbReference type="PANTHER" id="PTHR43320">
    <property type="entry name" value="SUGAR KINASE"/>
    <property type="match status" value="1"/>
</dbReference>
<dbReference type="PANTHER" id="PTHR43320:SF2">
    <property type="entry name" value="2-DEHYDRO-3-DEOXYGLUCONOKINASE_2-DEHYDRO-3-DEOXYGALACTONOKINASE"/>
    <property type="match status" value="1"/>
</dbReference>
<dbReference type="RefSeq" id="WP_281454834.1">
    <property type="nucleotide sequence ID" value="NZ_JASAOF010000003.1"/>
</dbReference>
<sequence length="322" mass="34082">MQPGNEAEVLCLGETMSLVAPAAPAPLERAPSFTLSAGGAESNVAVHLASLGHRAQWAGRVGDDPLGRRLVASIAAAGVDTGLVEVRADAPTGVYFKDPRPEGTRVHYYRAGSAASTMDEDFLADEVVDAARVLHISGITPALSEGCDRLIRRLLTRPRRAPISFDVNHRPALWSARRAAPVLAELAQLADVVFVGLDEAAALWGVKTADDVRELLDGPVTVVVKDGAEAAYALGERNTVVPAPTVEVVEPVGAGDAFAAGFLSGVLRGEDDQRCLRRGHLLAAHSLRSTEDHAAAPDAESLERWLGLDEQRWGALRFDGSE</sequence>
<evidence type="ECO:0000256" key="3">
    <source>
        <dbReference type="ARBA" id="ARBA00022777"/>
    </source>
</evidence>
<dbReference type="GO" id="GO:0016301">
    <property type="term" value="F:kinase activity"/>
    <property type="evidence" value="ECO:0007669"/>
    <property type="project" value="UniProtKB-KW"/>
</dbReference>
<evidence type="ECO:0000313" key="6">
    <source>
        <dbReference type="Proteomes" id="UP001237595"/>
    </source>
</evidence>
<name>A0ABT6PKE8_9PSEU</name>